<dbReference type="AlphaFoldDB" id="A0A9P6WB53"/>
<keyword evidence="3" id="KW-1185">Reference proteome</keyword>
<dbReference type="PANTHER" id="PTHR47807">
    <property type="entry name" value="PROTEIN TBF1"/>
    <property type="match status" value="1"/>
</dbReference>
<feature type="compositionally biased region" description="Polar residues" evidence="1">
    <location>
        <begin position="106"/>
        <end position="125"/>
    </location>
</feature>
<sequence length="125" mass="13405">MSEDLKNRTQVQLKDKARNWKLHYLKNGEPLPDYLTKVTGTISKVSKPKKPKALKGKAAKEAAEAAAAAAAAAVAASGAATTDDIEGDTQEPVNDENQDTEKANNLFENTNDDNSSYDPNLESSV</sequence>
<accession>A0A9P6WB53</accession>
<dbReference type="EMBL" id="PUHR01000095">
    <property type="protein sequence ID" value="KAG0667722.1"/>
    <property type="molecule type" value="Genomic_DNA"/>
</dbReference>
<evidence type="ECO:0000313" key="2">
    <source>
        <dbReference type="EMBL" id="KAG0667722.1"/>
    </source>
</evidence>
<dbReference type="InterPro" id="IPR052833">
    <property type="entry name" value="Telomeric_DNA-bd_trans-reg"/>
</dbReference>
<dbReference type="Proteomes" id="UP000750334">
    <property type="component" value="Unassembled WGS sequence"/>
</dbReference>
<comment type="caution">
    <text evidence="2">The sequence shown here is derived from an EMBL/GenBank/DDBJ whole genome shotgun (WGS) entry which is preliminary data.</text>
</comment>
<dbReference type="GO" id="GO:0010833">
    <property type="term" value="P:telomere maintenance via telomere lengthening"/>
    <property type="evidence" value="ECO:0007669"/>
    <property type="project" value="TreeGrafter"/>
</dbReference>
<dbReference type="GO" id="GO:0003691">
    <property type="term" value="F:double-stranded telomeric DNA binding"/>
    <property type="evidence" value="ECO:0007669"/>
    <property type="project" value="TreeGrafter"/>
</dbReference>
<evidence type="ECO:0000313" key="3">
    <source>
        <dbReference type="Proteomes" id="UP000750334"/>
    </source>
</evidence>
<dbReference type="PANTHER" id="PTHR47807:SF1">
    <property type="entry name" value="PROTEIN TBF1"/>
    <property type="match status" value="1"/>
</dbReference>
<evidence type="ECO:0000256" key="1">
    <source>
        <dbReference type="SAM" id="MobiDB-lite"/>
    </source>
</evidence>
<name>A0A9P6WB53_MAUEX</name>
<feature type="compositionally biased region" description="Acidic residues" evidence="1">
    <location>
        <begin position="83"/>
        <end position="98"/>
    </location>
</feature>
<protein>
    <submittedName>
        <fullName evidence="2">Uncharacterized protein</fullName>
    </submittedName>
</protein>
<reference evidence="2 3" key="1">
    <citation type="submission" date="2020-11" db="EMBL/GenBank/DDBJ databases">
        <title>Kefir isolates.</title>
        <authorList>
            <person name="Marcisauskas S."/>
            <person name="Kim Y."/>
            <person name="Blasche S."/>
        </authorList>
    </citation>
    <scope>NUCLEOTIDE SEQUENCE [LARGE SCALE GENOMIC DNA]</scope>
    <source>
        <strain evidence="2 3">OG2</strain>
    </source>
</reference>
<proteinExistence type="predicted"/>
<feature type="region of interest" description="Disordered" evidence="1">
    <location>
        <begin position="74"/>
        <end position="125"/>
    </location>
</feature>
<dbReference type="OrthoDB" id="3366990at2759"/>
<gene>
    <name evidence="2" type="ORF">C6P45_005443</name>
</gene>
<organism evidence="2 3">
    <name type="scientific">Maudiozyma exigua</name>
    <name type="common">Yeast</name>
    <name type="synonym">Kazachstania exigua</name>
    <dbReference type="NCBI Taxonomy" id="34358"/>
    <lineage>
        <taxon>Eukaryota</taxon>
        <taxon>Fungi</taxon>
        <taxon>Dikarya</taxon>
        <taxon>Ascomycota</taxon>
        <taxon>Saccharomycotina</taxon>
        <taxon>Saccharomycetes</taxon>
        <taxon>Saccharomycetales</taxon>
        <taxon>Saccharomycetaceae</taxon>
        <taxon>Maudiozyma</taxon>
    </lineage>
</organism>